<dbReference type="AlphaFoldDB" id="A0A8J3NLK1"/>
<name>A0A8J3NLK1_9ACTN</name>
<evidence type="ECO:0000313" key="3">
    <source>
        <dbReference type="Proteomes" id="UP000601223"/>
    </source>
</evidence>
<keyword evidence="3" id="KW-1185">Reference proteome</keyword>
<protein>
    <submittedName>
        <fullName evidence="2">Uncharacterized protein</fullName>
    </submittedName>
</protein>
<feature type="compositionally biased region" description="Low complexity" evidence="1">
    <location>
        <begin position="428"/>
        <end position="445"/>
    </location>
</feature>
<feature type="compositionally biased region" description="Low complexity" evidence="1">
    <location>
        <begin position="362"/>
        <end position="373"/>
    </location>
</feature>
<organism evidence="2 3">
    <name type="scientific">Catellatospora bangladeshensis</name>
    <dbReference type="NCBI Taxonomy" id="310355"/>
    <lineage>
        <taxon>Bacteria</taxon>
        <taxon>Bacillati</taxon>
        <taxon>Actinomycetota</taxon>
        <taxon>Actinomycetes</taxon>
        <taxon>Micromonosporales</taxon>
        <taxon>Micromonosporaceae</taxon>
        <taxon>Catellatospora</taxon>
    </lineage>
</organism>
<evidence type="ECO:0000313" key="2">
    <source>
        <dbReference type="EMBL" id="GIF85137.1"/>
    </source>
</evidence>
<reference evidence="2 3" key="1">
    <citation type="submission" date="2021-01" db="EMBL/GenBank/DDBJ databases">
        <title>Whole genome shotgun sequence of Catellatospora bangladeshensis NBRC 107357.</title>
        <authorList>
            <person name="Komaki H."/>
            <person name="Tamura T."/>
        </authorList>
    </citation>
    <scope>NUCLEOTIDE SEQUENCE [LARGE SCALE GENOMIC DNA]</scope>
    <source>
        <strain evidence="2 3">NBRC 107357</strain>
    </source>
</reference>
<sequence length="453" mass="44494">MGLLARVALIGLGAYGARAALRTARTRPEAARLERTNFRGRTVTLAGGPALAVSASVSSALGAGDARTATAALAAGLSGGAVGLYDDIVGARPDQKGDKGFRGHLRALREGRVTSGLVKIAGVGAGALAAAALLPDRRGRGRLGRAAEVALGAGVIAGSANLYNLLDLRPGRALKAGLLVGAPLTATRAGGLAAGPVGASAGLLPDDLGEEIMLGDSGANALGALLGVAATARTGLFGRAALLTGIGALTLASEKVSFTKVIERTPVLREIDAWGRLPAPKQQLPQARQAADDPAPQAVATTTPQPGPAAGTPLAALTGRAGGTQQPQAAAPTTGQPGTPPQQAAASVTGQTSNPPQAAGPSTVQASTSAQAADPTAGDGASAPQVPVTGEQAATPRRAAARKASRQAADAGGGHGPRAAEVDHATDAEAATPAEEAAAKPQPRARAPRRTQK</sequence>
<dbReference type="Proteomes" id="UP000601223">
    <property type="component" value="Unassembled WGS sequence"/>
</dbReference>
<proteinExistence type="predicted"/>
<feature type="compositionally biased region" description="Basic and acidic residues" evidence="1">
    <location>
        <begin position="418"/>
        <end position="427"/>
    </location>
</feature>
<evidence type="ECO:0000256" key="1">
    <source>
        <dbReference type="SAM" id="MobiDB-lite"/>
    </source>
</evidence>
<comment type="caution">
    <text evidence="2">The sequence shown here is derived from an EMBL/GenBank/DDBJ whole genome shotgun (WGS) entry which is preliminary data.</text>
</comment>
<feature type="region of interest" description="Disordered" evidence="1">
    <location>
        <begin position="279"/>
        <end position="453"/>
    </location>
</feature>
<accession>A0A8J3NLK1</accession>
<feature type="compositionally biased region" description="Low complexity" evidence="1">
    <location>
        <begin position="282"/>
        <end position="346"/>
    </location>
</feature>
<gene>
    <name evidence="2" type="ORF">Cba03nite_64860</name>
</gene>
<dbReference type="EMBL" id="BONF01000044">
    <property type="protein sequence ID" value="GIF85137.1"/>
    <property type="molecule type" value="Genomic_DNA"/>
</dbReference>